<organism evidence="7 8">
    <name type="scientific">Prochlorococcus marinus subsp. pastoris (strain CCMP1986 / NIES-2087 / MED4)</name>
    <dbReference type="NCBI Taxonomy" id="59919"/>
    <lineage>
        <taxon>Bacteria</taxon>
        <taxon>Bacillati</taxon>
        <taxon>Cyanobacteriota</taxon>
        <taxon>Cyanophyceae</taxon>
        <taxon>Synechococcales</taxon>
        <taxon>Prochlorococcaceae</taxon>
        <taxon>Prochlorococcus</taxon>
    </lineage>
</organism>
<comment type="catalytic activity">
    <reaction evidence="6">
        <text>Endonucleolytic cleavage of RNA, removing 5'-extranucleotides from tRNA precursor.</text>
        <dbReference type="EC" id="3.1.26.5"/>
    </reaction>
</comment>
<dbReference type="InterPro" id="IPR020568">
    <property type="entry name" value="Ribosomal_Su5_D2-typ_SF"/>
</dbReference>
<sequence>MMALPKAMRLKGHRTFDYIHKNSVKYYGKLITFKIARANPKILMSHNNVHSLNNFKVAISISKKVSKKAVERNKLRRILQDSLLKNFSLQNNHKPYWLLVNLKAGNFYNDKINLLEEFQYLIFKSGLFK</sequence>
<keyword evidence="4 6" id="KW-0378">Hydrolase</keyword>
<evidence type="ECO:0000256" key="2">
    <source>
        <dbReference type="ARBA" id="ARBA00022722"/>
    </source>
</evidence>
<dbReference type="Gene3D" id="3.30.230.10">
    <property type="match status" value="1"/>
</dbReference>
<dbReference type="SUPFAM" id="SSF54211">
    <property type="entry name" value="Ribosomal protein S5 domain 2-like"/>
    <property type="match status" value="1"/>
</dbReference>
<dbReference type="KEGG" id="pmm:PMM1184"/>
<dbReference type="eggNOG" id="COG0594">
    <property type="taxonomic scope" value="Bacteria"/>
</dbReference>
<reference evidence="7 8" key="1">
    <citation type="journal article" date="2003" name="Nature">
        <title>Genome divergence in two Prochlorococcus ecotypes reflects oceanic niche differentiation.</title>
        <authorList>
            <person name="Rocap G."/>
            <person name="Larimer F.W."/>
            <person name="Lamerdin J.E."/>
            <person name="Malfatti S."/>
            <person name="Chain P."/>
            <person name="Ahlgren N.A."/>
            <person name="Arellano A."/>
            <person name="Coleman M."/>
            <person name="Hauser L."/>
            <person name="Hess W.R."/>
            <person name="Johnson Z.I."/>
            <person name="Land M.L."/>
            <person name="Lindell D."/>
            <person name="Post A.F."/>
            <person name="Regala W."/>
            <person name="Shah M."/>
            <person name="Shaw S.L."/>
            <person name="Steglich C."/>
            <person name="Sullivan M.B."/>
            <person name="Ting C.S."/>
            <person name="Tolonen A."/>
            <person name="Webb E.A."/>
            <person name="Zinser E.R."/>
            <person name="Chisholm S.W."/>
        </authorList>
    </citation>
    <scope>NUCLEOTIDE SEQUENCE [LARGE SCALE GENOMIC DNA]</scope>
    <source>
        <strain evidence="8">CCMP1986 / NIES-2087 / MED4</strain>
    </source>
</reference>
<dbReference type="Pfam" id="PF00825">
    <property type="entry name" value="Ribonuclease_P"/>
    <property type="match status" value="1"/>
</dbReference>
<dbReference type="EC" id="3.1.26.5" evidence="6"/>
<dbReference type="GO" id="GO:0001682">
    <property type="term" value="P:tRNA 5'-leader removal"/>
    <property type="evidence" value="ECO:0007669"/>
    <property type="project" value="UniProtKB-UniRule"/>
</dbReference>
<protein>
    <recommendedName>
        <fullName evidence="6">Ribonuclease P protein component</fullName>
        <shortName evidence="6">RNase P protein</shortName>
        <shortName evidence="6">RNaseP protein</shortName>
        <ecNumber evidence="6">3.1.26.5</ecNumber>
    </recommendedName>
    <alternativeName>
        <fullName evidence="6">Protein C5</fullName>
    </alternativeName>
</protein>
<gene>
    <name evidence="6 7" type="primary">rnpA</name>
    <name evidence="7" type="ordered locus">PMM1184</name>
</gene>
<dbReference type="AlphaFoldDB" id="Q7V0S0"/>
<dbReference type="GO" id="GO:0000049">
    <property type="term" value="F:tRNA binding"/>
    <property type="evidence" value="ECO:0007669"/>
    <property type="project" value="UniProtKB-UniRule"/>
</dbReference>
<dbReference type="InterPro" id="IPR014721">
    <property type="entry name" value="Ribsml_uS5_D2-typ_fold_subgr"/>
</dbReference>
<evidence type="ECO:0000256" key="6">
    <source>
        <dbReference type="HAMAP-Rule" id="MF_00227"/>
    </source>
</evidence>
<dbReference type="GO" id="GO:0004526">
    <property type="term" value="F:ribonuclease P activity"/>
    <property type="evidence" value="ECO:0007669"/>
    <property type="project" value="UniProtKB-UniRule"/>
</dbReference>
<comment type="similarity">
    <text evidence="6">Belongs to the RnpA family.</text>
</comment>
<dbReference type="HOGENOM" id="CLU_117179_2_0_3"/>
<comment type="function">
    <text evidence="6">RNaseP catalyzes the removal of the 5'-leader sequence from pre-tRNA to produce the mature 5'-terminus. It can also cleave other RNA substrates such as 4.5S RNA. The protein component plays an auxiliary but essential role in vivo by binding to the 5'-leader sequence and broadening the substrate specificity of the ribozyme.</text>
</comment>
<evidence type="ECO:0000313" key="8">
    <source>
        <dbReference type="Proteomes" id="UP000001026"/>
    </source>
</evidence>
<evidence type="ECO:0000256" key="1">
    <source>
        <dbReference type="ARBA" id="ARBA00022694"/>
    </source>
</evidence>
<evidence type="ECO:0000313" key="7">
    <source>
        <dbReference type="EMBL" id="CAE19643.1"/>
    </source>
</evidence>
<keyword evidence="1 6" id="KW-0819">tRNA processing</keyword>
<dbReference type="HAMAP" id="MF_00227">
    <property type="entry name" value="RNase_P"/>
    <property type="match status" value="1"/>
</dbReference>
<keyword evidence="2 6" id="KW-0540">Nuclease</keyword>
<dbReference type="STRING" id="59919.PMM1184"/>
<evidence type="ECO:0000256" key="3">
    <source>
        <dbReference type="ARBA" id="ARBA00022759"/>
    </source>
</evidence>
<evidence type="ECO:0000256" key="4">
    <source>
        <dbReference type="ARBA" id="ARBA00022801"/>
    </source>
</evidence>
<dbReference type="InterPro" id="IPR000100">
    <property type="entry name" value="RNase_P"/>
</dbReference>
<proteinExistence type="inferred from homology"/>
<keyword evidence="3 6" id="KW-0255">Endonuclease</keyword>
<name>Q7V0S0_PROMP</name>
<keyword evidence="5 6" id="KW-0694">RNA-binding</keyword>
<evidence type="ECO:0000256" key="5">
    <source>
        <dbReference type="ARBA" id="ARBA00022884"/>
    </source>
</evidence>
<dbReference type="EMBL" id="BX548174">
    <property type="protein sequence ID" value="CAE19643.1"/>
    <property type="molecule type" value="Genomic_DNA"/>
</dbReference>
<accession>Q7V0S0</accession>
<dbReference type="Proteomes" id="UP000001026">
    <property type="component" value="Chromosome"/>
</dbReference>
<comment type="subunit">
    <text evidence="6">Consists of a catalytic RNA component (M1 or rnpB) and a protein subunit.</text>
</comment>